<organism evidence="1 2">
    <name type="scientific">Paramuricea clavata</name>
    <name type="common">Red gorgonian</name>
    <name type="synonym">Violescent sea-whip</name>
    <dbReference type="NCBI Taxonomy" id="317549"/>
    <lineage>
        <taxon>Eukaryota</taxon>
        <taxon>Metazoa</taxon>
        <taxon>Cnidaria</taxon>
        <taxon>Anthozoa</taxon>
        <taxon>Octocorallia</taxon>
        <taxon>Malacalcyonacea</taxon>
        <taxon>Plexauridae</taxon>
        <taxon>Paramuricea</taxon>
    </lineage>
</organism>
<proteinExistence type="predicted"/>
<dbReference type="Proteomes" id="UP001152795">
    <property type="component" value="Unassembled WGS sequence"/>
</dbReference>
<name>A0A7D9EUZ0_PARCT</name>
<keyword evidence="2" id="KW-1185">Reference proteome</keyword>
<evidence type="ECO:0000313" key="2">
    <source>
        <dbReference type="Proteomes" id="UP001152795"/>
    </source>
</evidence>
<accession>A0A7D9EUZ0</accession>
<sequence>MFDTYLENYTTQPTLIPESTVQPTVEENEMNAYVLSVIDALPASNPRLKEIQQAQDEDEVCKEVKKYCMDQWTEKDHVTPAVKPYWSV</sequence>
<gene>
    <name evidence="1" type="ORF">PACLA_8A055415</name>
</gene>
<reference evidence="1" key="1">
    <citation type="submission" date="2020-04" db="EMBL/GenBank/DDBJ databases">
        <authorList>
            <person name="Alioto T."/>
            <person name="Alioto T."/>
            <person name="Gomez Garrido J."/>
        </authorList>
    </citation>
    <scope>NUCLEOTIDE SEQUENCE</scope>
    <source>
        <strain evidence="1">A484AB</strain>
    </source>
</reference>
<dbReference type="OrthoDB" id="10204476at2759"/>
<dbReference type="AlphaFoldDB" id="A0A7D9EUZ0"/>
<comment type="caution">
    <text evidence="1">The sequence shown here is derived from an EMBL/GenBank/DDBJ whole genome shotgun (WGS) entry which is preliminary data.</text>
</comment>
<evidence type="ECO:0000313" key="1">
    <source>
        <dbReference type="EMBL" id="CAB4017913.1"/>
    </source>
</evidence>
<protein>
    <submittedName>
        <fullName evidence="1">Uncharacterized protein</fullName>
    </submittedName>
</protein>
<dbReference type="EMBL" id="CACRXK020009765">
    <property type="protein sequence ID" value="CAB4017913.1"/>
    <property type="molecule type" value="Genomic_DNA"/>
</dbReference>